<dbReference type="CDD" id="cd12568">
    <property type="entry name" value="RRM3_MRD1"/>
    <property type="match status" value="1"/>
</dbReference>
<comment type="subcellular location">
    <subcellularLocation>
        <location evidence="1">Nucleus</location>
    </subcellularLocation>
</comment>
<keyword evidence="7" id="KW-0539">Nucleus</keyword>
<dbReference type="CDD" id="cd12570">
    <property type="entry name" value="RRM5_MRD1"/>
    <property type="match status" value="1"/>
</dbReference>
<feature type="compositionally biased region" description="Polar residues" evidence="12">
    <location>
        <begin position="119"/>
        <end position="136"/>
    </location>
</feature>
<comment type="function">
    <text evidence="9">Involved in pre-rRNA processing.</text>
</comment>
<feature type="compositionally biased region" description="Basic and acidic residues" evidence="12">
    <location>
        <begin position="194"/>
        <end position="209"/>
    </location>
</feature>
<feature type="domain" description="RRM" evidence="13">
    <location>
        <begin position="600"/>
        <end position="683"/>
    </location>
</feature>
<dbReference type="FunFam" id="3.30.70.330:FF:000839">
    <property type="entry name" value="Multiple RNA-binding domain-containing protein 1"/>
    <property type="match status" value="1"/>
</dbReference>
<dbReference type="GO" id="GO:0003723">
    <property type="term" value="F:RNA binding"/>
    <property type="evidence" value="ECO:0007669"/>
    <property type="project" value="UniProtKB-UniRule"/>
</dbReference>
<evidence type="ECO:0000256" key="10">
    <source>
        <dbReference type="PROSITE-ProRule" id="PRU00176"/>
    </source>
</evidence>
<proteinExistence type="inferred from homology"/>
<comment type="caution">
    <text evidence="14">The sequence shown here is derived from an EMBL/GenBank/DDBJ whole genome shotgun (WGS) entry which is preliminary data.</text>
</comment>
<dbReference type="CDD" id="cd12319">
    <property type="entry name" value="RRM4_MRD1"/>
    <property type="match status" value="1"/>
</dbReference>
<reference evidence="14 15" key="1">
    <citation type="journal article" date="2018" name="IMA Fungus">
        <title>IMA Genome-F 9: Draft genome sequence of Annulohypoxylon stygium, Aspergillus mulundensis, Berkeleyomyces basicola (syn. Thielaviopsis basicola), Ceratocystis smalleyi, two Cercospora beticola strains, Coleophoma cylindrospora, Fusarium fracticaudum, Phialophora cf. hyalina, and Morchella septimelata.</title>
        <authorList>
            <person name="Wingfield B.D."/>
            <person name="Bills G.F."/>
            <person name="Dong Y."/>
            <person name="Huang W."/>
            <person name="Nel W.J."/>
            <person name="Swalarsk-Parry B.S."/>
            <person name="Vaghefi N."/>
            <person name="Wilken P.M."/>
            <person name="An Z."/>
            <person name="de Beer Z.W."/>
            <person name="De Vos L."/>
            <person name="Chen L."/>
            <person name="Duong T.A."/>
            <person name="Gao Y."/>
            <person name="Hammerbacher A."/>
            <person name="Kikkert J.R."/>
            <person name="Li Y."/>
            <person name="Li H."/>
            <person name="Li K."/>
            <person name="Li Q."/>
            <person name="Liu X."/>
            <person name="Ma X."/>
            <person name="Naidoo K."/>
            <person name="Pethybridge S.J."/>
            <person name="Sun J."/>
            <person name="Steenkamp E.T."/>
            <person name="van der Nest M.A."/>
            <person name="van Wyk S."/>
            <person name="Wingfield M.J."/>
            <person name="Xiong C."/>
            <person name="Yue Q."/>
            <person name="Zhang X."/>
        </authorList>
    </citation>
    <scope>NUCLEOTIDE SEQUENCE [LARGE SCALE GENOMIC DNA]</scope>
    <source>
        <strain evidence="14 15">DSM 5745</strain>
    </source>
</reference>
<gene>
    <name evidence="14" type="ORF">DSM5745_08153</name>
</gene>
<feature type="coiled-coil region" evidence="11">
    <location>
        <begin position="777"/>
        <end position="804"/>
    </location>
</feature>
<dbReference type="AlphaFoldDB" id="A0A3D8R9B3"/>
<feature type="domain" description="RRM" evidence="13">
    <location>
        <begin position="4"/>
        <end position="76"/>
    </location>
</feature>
<evidence type="ECO:0000256" key="12">
    <source>
        <dbReference type="SAM" id="MobiDB-lite"/>
    </source>
</evidence>
<dbReference type="FunFam" id="3.30.70.330:FF:001748">
    <property type="entry name" value="Multiple RNA-binding domain-containing protein 1"/>
    <property type="match status" value="1"/>
</dbReference>
<dbReference type="FunFam" id="3.30.70.330:FF:000459">
    <property type="entry name" value="Multiple RNA-binding domain-containing protein 1"/>
    <property type="match status" value="1"/>
</dbReference>
<keyword evidence="5" id="KW-0677">Repeat</keyword>
<protein>
    <recommendedName>
        <fullName evidence="3">Multiple RNA-binding domain-containing protein 1</fullName>
    </recommendedName>
</protein>
<feature type="compositionally biased region" description="Acidic residues" evidence="12">
    <location>
        <begin position="210"/>
        <end position="219"/>
    </location>
</feature>
<keyword evidence="8" id="KW-0687">Ribonucleoprotein</keyword>
<dbReference type="SMART" id="SM00360">
    <property type="entry name" value="RRM"/>
    <property type="match status" value="5"/>
</dbReference>
<dbReference type="RefSeq" id="XP_026601173.1">
    <property type="nucleotide sequence ID" value="XM_026750169.1"/>
</dbReference>
<feature type="domain" description="RRM" evidence="13">
    <location>
        <begin position="705"/>
        <end position="782"/>
    </location>
</feature>
<evidence type="ECO:0000313" key="15">
    <source>
        <dbReference type="Proteomes" id="UP000256690"/>
    </source>
</evidence>
<evidence type="ECO:0000256" key="2">
    <source>
        <dbReference type="ARBA" id="ARBA00008033"/>
    </source>
</evidence>
<dbReference type="GO" id="GO:0005634">
    <property type="term" value="C:nucleus"/>
    <property type="evidence" value="ECO:0007669"/>
    <property type="project" value="UniProtKB-SubCell"/>
</dbReference>
<dbReference type="STRING" id="1810919.A0A3D8R9B3"/>
<dbReference type="InterPro" id="IPR035979">
    <property type="entry name" value="RBD_domain_sf"/>
</dbReference>
<dbReference type="FunFam" id="3.30.70.330:FF:000452">
    <property type="entry name" value="Multiple RNA-binding domain-containing protein 1"/>
    <property type="match status" value="1"/>
</dbReference>
<keyword evidence="6 10" id="KW-0694">RNA-binding</keyword>
<keyword evidence="11" id="KW-0175">Coiled coil</keyword>
<evidence type="ECO:0000256" key="4">
    <source>
        <dbReference type="ARBA" id="ARBA00022552"/>
    </source>
</evidence>
<dbReference type="SUPFAM" id="SSF54928">
    <property type="entry name" value="RNA-binding domain, RBD"/>
    <property type="match status" value="4"/>
</dbReference>
<keyword evidence="4" id="KW-0698">rRNA processing</keyword>
<dbReference type="InterPro" id="IPR012677">
    <property type="entry name" value="Nucleotide-bd_a/b_plait_sf"/>
</dbReference>
<dbReference type="PANTHER" id="PTHR10352">
    <property type="entry name" value="EUKARYOTIC TRANSLATION INITIATION FACTOR 3 SUBUNIT G"/>
    <property type="match status" value="1"/>
</dbReference>
<feature type="region of interest" description="Disordered" evidence="12">
    <location>
        <begin position="170"/>
        <end position="231"/>
    </location>
</feature>
<dbReference type="PROSITE" id="PS50102">
    <property type="entry name" value="RRM"/>
    <property type="match status" value="5"/>
</dbReference>
<sequence>MESTRVFVSGLPPTLTNDQLKKHFATRFQVTDAHVLPKRRIGFVGFKSSEVAQQAVSYFNKTFMKMSKISVDIAKPIDAEPAHNTHKSRKDSRDLPDDASGNTLKRKREGEAVKDSKTQEYLSLLQQPSKTRTWANDDQFPPPVEADSQLQEQPTDIVDDVKEELTYAQRKKAKLGQDQHDGSSASLNAGHLPTTDEDHAQPEPEKTGEEQETEQEAPQEEQAPVSDMDWLRSKTSRLLGLLDEDEEATFAPPAPVANDTPMTDSNFDTPIVASPEKPAVEESVKAPTAPELDTNIENIRISARLFIRNLSYETKEADLEPVFSPFGKIEEIHVAFDTRYTTSKGFAYVQYSDPDAAVEAYKNMDGKHFQGRLLHILPASQKKTHKLDEHELSKLPLKKQKQIKRKQEASSSTFTWNSLYMNADAVMSSVAERIGVSKSDLLDPTSSDAAVKQAHAETHVIQETKAYFKANGVNLDAFKQRERGNIAILVKNFSYGTKTEDLRKLFEPFGTITRLLMPPSGTIAIVEFSRPDEAQKAFKGLAYRKLGDSIIFLEKAPKNLFEANVPPQNPLPEVKAVSQGFSTADTFAADEGDEENLATATLFIKNLNFSTTNQSLVEAFRPLDGFVSARIKTKPDPKNPGQTLSMGFGFADFRTKAQAQAALAVMNGYTLDRHALVVRASHKGLDAAEERRKEDTAKKIAARRTKIIIKNLPFQATKKDVRSLFGAYGQLRSVRVPQKFDRSARGFGFADFVSAREAENAMDALKNTHLLGRRLVLEFANAEAIDAEEEIQRIEKKVGEQVDRVKLQKLTGAGRKKFTVGAQDDES</sequence>
<evidence type="ECO:0000313" key="14">
    <source>
        <dbReference type="EMBL" id="RDW70642.1"/>
    </source>
</evidence>
<dbReference type="Pfam" id="PF00076">
    <property type="entry name" value="RRM_1"/>
    <property type="match status" value="5"/>
</dbReference>
<evidence type="ECO:0000256" key="11">
    <source>
        <dbReference type="SAM" id="Coils"/>
    </source>
</evidence>
<name>A0A3D8R9B3_9EURO</name>
<evidence type="ECO:0000256" key="3">
    <source>
        <dbReference type="ARBA" id="ARBA00013428"/>
    </source>
</evidence>
<comment type="similarity">
    <text evidence="2">Belongs to the RRM MRD1 family.</text>
</comment>
<dbReference type="Proteomes" id="UP000256690">
    <property type="component" value="Unassembled WGS sequence"/>
</dbReference>
<evidence type="ECO:0000259" key="13">
    <source>
        <dbReference type="PROSITE" id="PS50102"/>
    </source>
</evidence>
<organism evidence="14 15">
    <name type="scientific">Aspergillus mulundensis</name>
    <dbReference type="NCBI Taxonomy" id="1810919"/>
    <lineage>
        <taxon>Eukaryota</taxon>
        <taxon>Fungi</taxon>
        <taxon>Dikarya</taxon>
        <taxon>Ascomycota</taxon>
        <taxon>Pezizomycotina</taxon>
        <taxon>Eurotiomycetes</taxon>
        <taxon>Eurotiomycetidae</taxon>
        <taxon>Eurotiales</taxon>
        <taxon>Aspergillaceae</taxon>
        <taxon>Aspergillus</taxon>
        <taxon>Aspergillus subgen. Nidulantes</taxon>
    </lineage>
</organism>
<dbReference type="EMBL" id="PVWQ01000010">
    <property type="protein sequence ID" value="RDW70642.1"/>
    <property type="molecule type" value="Genomic_DNA"/>
</dbReference>
<keyword evidence="15" id="KW-1185">Reference proteome</keyword>
<feature type="domain" description="RRM" evidence="13">
    <location>
        <begin position="303"/>
        <end position="381"/>
    </location>
</feature>
<dbReference type="InterPro" id="IPR034482">
    <property type="entry name" value="Mrd1_RRM3"/>
</dbReference>
<evidence type="ECO:0000256" key="8">
    <source>
        <dbReference type="ARBA" id="ARBA00023274"/>
    </source>
</evidence>
<dbReference type="OrthoDB" id="439639at2759"/>
<dbReference type="GO" id="GO:0006364">
    <property type="term" value="P:rRNA processing"/>
    <property type="evidence" value="ECO:0007669"/>
    <property type="project" value="UniProtKB-KW"/>
</dbReference>
<feature type="domain" description="RRM" evidence="13">
    <location>
        <begin position="486"/>
        <end position="558"/>
    </location>
</feature>
<dbReference type="FunFam" id="3.30.70.330:FF:000247">
    <property type="entry name" value="Multiple RNA-binding domain-containing protein 1"/>
    <property type="match status" value="1"/>
</dbReference>
<dbReference type="Gene3D" id="3.30.70.330">
    <property type="match status" value="5"/>
</dbReference>
<dbReference type="GeneID" id="38118523"/>
<dbReference type="GO" id="GO:1990904">
    <property type="term" value="C:ribonucleoprotein complex"/>
    <property type="evidence" value="ECO:0007669"/>
    <property type="project" value="UniProtKB-KW"/>
</dbReference>
<dbReference type="CDD" id="cd12565">
    <property type="entry name" value="RRM1_MRD1"/>
    <property type="match status" value="1"/>
</dbReference>
<accession>A0A3D8R9B3</accession>
<evidence type="ECO:0000256" key="6">
    <source>
        <dbReference type="ARBA" id="ARBA00022884"/>
    </source>
</evidence>
<feature type="region of interest" description="Disordered" evidence="12">
    <location>
        <begin position="78"/>
        <end position="155"/>
    </location>
</feature>
<dbReference type="InterPro" id="IPR000504">
    <property type="entry name" value="RRM_dom"/>
</dbReference>
<feature type="compositionally biased region" description="Basic and acidic residues" evidence="12">
    <location>
        <begin position="108"/>
        <end position="118"/>
    </location>
</feature>
<evidence type="ECO:0000256" key="7">
    <source>
        <dbReference type="ARBA" id="ARBA00023242"/>
    </source>
</evidence>
<evidence type="ECO:0000256" key="9">
    <source>
        <dbReference type="ARBA" id="ARBA00057379"/>
    </source>
</evidence>
<evidence type="ECO:0000256" key="5">
    <source>
        <dbReference type="ARBA" id="ARBA00022737"/>
    </source>
</evidence>
<evidence type="ECO:0000256" key="1">
    <source>
        <dbReference type="ARBA" id="ARBA00004123"/>
    </source>
</evidence>